<sequence length="138" mass="15398">MAFFGIVVLCLTYCCSADFPSGTYVGQIANPYLRVVCSFYRPPKPFVIINVTCNRAIPYSPLTTVDIVEVPGKTPKEFSVKPDTKNIGRMKELTDRLNGMCPGRGFSAGDFVVYTEVNSGFAYDVDVKKTKMRLYLRV</sequence>
<gene>
    <name evidence="2" type="ORF">FOL47_007034</name>
</gene>
<dbReference type="AlphaFoldDB" id="A0A7J6LNQ9"/>
<keyword evidence="1" id="KW-0732">Signal</keyword>
<accession>A0A7J6LNQ9</accession>
<organism evidence="2 3">
    <name type="scientific">Perkinsus chesapeaki</name>
    <name type="common">Clam parasite</name>
    <name type="synonym">Perkinsus andrewsi</name>
    <dbReference type="NCBI Taxonomy" id="330153"/>
    <lineage>
        <taxon>Eukaryota</taxon>
        <taxon>Sar</taxon>
        <taxon>Alveolata</taxon>
        <taxon>Perkinsozoa</taxon>
        <taxon>Perkinsea</taxon>
        <taxon>Perkinsida</taxon>
        <taxon>Perkinsidae</taxon>
        <taxon>Perkinsus</taxon>
    </lineage>
</organism>
<dbReference type="EMBL" id="JAAPAO010000401">
    <property type="protein sequence ID" value="KAF4660766.1"/>
    <property type="molecule type" value="Genomic_DNA"/>
</dbReference>
<name>A0A7J6LNQ9_PERCH</name>
<reference evidence="2 3" key="1">
    <citation type="submission" date="2020-04" db="EMBL/GenBank/DDBJ databases">
        <title>Perkinsus chesapeaki whole genome sequence.</title>
        <authorList>
            <person name="Bogema D.R."/>
        </authorList>
    </citation>
    <scope>NUCLEOTIDE SEQUENCE [LARGE SCALE GENOMIC DNA]</scope>
    <source>
        <strain evidence="2">ATCC PRA-425</strain>
    </source>
</reference>
<evidence type="ECO:0000256" key="1">
    <source>
        <dbReference type="SAM" id="SignalP"/>
    </source>
</evidence>
<feature type="signal peptide" evidence="1">
    <location>
        <begin position="1"/>
        <end position="17"/>
    </location>
</feature>
<protein>
    <submittedName>
        <fullName evidence="2">Uncharacterized protein</fullName>
    </submittedName>
</protein>
<evidence type="ECO:0000313" key="3">
    <source>
        <dbReference type="Proteomes" id="UP000591131"/>
    </source>
</evidence>
<comment type="caution">
    <text evidence="2">The sequence shown here is derived from an EMBL/GenBank/DDBJ whole genome shotgun (WGS) entry which is preliminary data.</text>
</comment>
<dbReference type="Proteomes" id="UP000591131">
    <property type="component" value="Unassembled WGS sequence"/>
</dbReference>
<evidence type="ECO:0000313" key="2">
    <source>
        <dbReference type="EMBL" id="KAF4660766.1"/>
    </source>
</evidence>
<feature type="chain" id="PRO_5029661894" evidence="1">
    <location>
        <begin position="18"/>
        <end position="138"/>
    </location>
</feature>
<proteinExistence type="predicted"/>
<keyword evidence="3" id="KW-1185">Reference proteome</keyword>